<keyword evidence="1" id="KW-0472">Membrane</keyword>
<dbReference type="EMBL" id="HBNS01054327">
    <property type="protein sequence ID" value="CAE4656364.1"/>
    <property type="molecule type" value="Transcribed_RNA"/>
</dbReference>
<feature type="transmembrane region" description="Helical" evidence="1">
    <location>
        <begin position="28"/>
        <end position="49"/>
    </location>
</feature>
<gene>
    <name evidence="2" type="ORF">DBRI00130_LOCUS39424</name>
</gene>
<sequence>MSSSTCDMSSSLMFPSKDELKGAVQGTLLYLSLYFFFFIPFQSLSKFYILKQKRAEARANSKGADDKQEEISLSSVKYYNSQDSLALKGDRTTGNFIEFAILFIPLLWIHAIFVDAAQSFNISVIYTLSRAIYPFVFGKRGLILCSTLPGYMIYFYLIYEIASKFAFA</sequence>
<accession>A0A7S4SU85</accession>
<feature type="transmembrane region" description="Helical" evidence="1">
    <location>
        <begin position="96"/>
        <end position="120"/>
    </location>
</feature>
<proteinExistence type="predicted"/>
<name>A0A7S4SU85_9STRA</name>
<feature type="transmembrane region" description="Helical" evidence="1">
    <location>
        <begin position="140"/>
        <end position="159"/>
    </location>
</feature>
<keyword evidence="1" id="KW-0812">Transmembrane</keyword>
<keyword evidence="1" id="KW-1133">Transmembrane helix</keyword>
<evidence type="ECO:0000256" key="1">
    <source>
        <dbReference type="SAM" id="Phobius"/>
    </source>
</evidence>
<organism evidence="2">
    <name type="scientific">Ditylum brightwellii</name>
    <dbReference type="NCBI Taxonomy" id="49249"/>
    <lineage>
        <taxon>Eukaryota</taxon>
        <taxon>Sar</taxon>
        <taxon>Stramenopiles</taxon>
        <taxon>Ochrophyta</taxon>
        <taxon>Bacillariophyta</taxon>
        <taxon>Mediophyceae</taxon>
        <taxon>Lithodesmiophycidae</taxon>
        <taxon>Lithodesmiales</taxon>
        <taxon>Lithodesmiaceae</taxon>
        <taxon>Ditylum</taxon>
    </lineage>
</organism>
<dbReference type="SUPFAM" id="SSF161084">
    <property type="entry name" value="MAPEG domain-like"/>
    <property type="match status" value="1"/>
</dbReference>
<reference evidence="2" key="1">
    <citation type="submission" date="2021-01" db="EMBL/GenBank/DDBJ databases">
        <authorList>
            <person name="Corre E."/>
            <person name="Pelletier E."/>
            <person name="Niang G."/>
            <person name="Scheremetjew M."/>
            <person name="Finn R."/>
            <person name="Kale V."/>
            <person name="Holt S."/>
            <person name="Cochrane G."/>
            <person name="Meng A."/>
            <person name="Brown T."/>
            <person name="Cohen L."/>
        </authorList>
    </citation>
    <scope>NUCLEOTIDE SEQUENCE</scope>
    <source>
        <strain evidence="2">GSO104</strain>
    </source>
</reference>
<dbReference type="Gene3D" id="1.20.120.550">
    <property type="entry name" value="Membrane associated eicosanoid/glutathione metabolism-like domain"/>
    <property type="match status" value="1"/>
</dbReference>
<protein>
    <submittedName>
        <fullName evidence="2">Uncharacterized protein</fullName>
    </submittedName>
</protein>
<evidence type="ECO:0000313" key="2">
    <source>
        <dbReference type="EMBL" id="CAE4656364.1"/>
    </source>
</evidence>
<dbReference type="InterPro" id="IPR023352">
    <property type="entry name" value="MAPEG-like_dom_sf"/>
</dbReference>
<dbReference type="AlphaFoldDB" id="A0A7S4SU85"/>